<name>A0A2K6BVE8_MACNE</name>
<dbReference type="Bgee" id="ENSMNEG00000031791">
    <property type="expression patterns" value="Expressed in colon and 7 other cell types or tissues"/>
</dbReference>
<keyword evidence="3" id="KW-1185">Reference proteome</keyword>
<feature type="compositionally biased region" description="Low complexity" evidence="1">
    <location>
        <begin position="36"/>
        <end position="46"/>
    </location>
</feature>
<reference evidence="2" key="1">
    <citation type="submission" date="2025-08" db="UniProtKB">
        <authorList>
            <consortium name="Ensembl"/>
        </authorList>
    </citation>
    <scope>IDENTIFICATION</scope>
</reference>
<dbReference type="AlphaFoldDB" id="A0A2K6BVE8"/>
<accession>A0A2K6BVE8</accession>
<feature type="region of interest" description="Disordered" evidence="1">
    <location>
        <begin position="32"/>
        <end position="51"/>
    </location>
</feature>
<sequence length="59" mass="6681">MPPRMESSPRPCWMPVLKTLSSSTSRQMRWLKREGPGPTTTHGAWPWTPPTPAFPALHI</sequence>
<protein>
    <submittedName>
        <fullName evidence="2">Uncharacterized protein</fullName>
    </submittedName>
</protein>
<dbReference type="Ensembl" id="ENSMNET00000039575.1">
    <property type="protein sequence ID" value="ENSMNEP00000015367.1"/>
    <property type="gene ID" value="ENSMNEG00000031791.1"/>
</dbReference>
<dbReference type="Proteomes" id="UP000233120">
    <property type="component" value="Unassembled WGS sequence"/>
</dbReference>
<reference evidence="2" key="2">
    <citation type="submission" date="2025-09" db="UniProtKB">
        <authorList>
            <consortium name="Ensembl"/>
        </authorList>
    </citation>
    <scope>IDENTIFICATION</scope>
</reference>
<evidence type="ECO:0000313" key="2">
    <source>
        <dbReference type="Ensembl" id="ENSMNEP00000015367.1"/>
    </source>
</evidence>
<evidence type="ECO:0000313" key="3">
    <source>
        <dbReference type="Proteomes" id="UP000233120"/>
    </source>
</evidence>
<evidence type="ECO:0000256" key="1">
    <source>
        <dbReference type="SAM" id="MobiDB-lite"/>
    </source>
</evidence>
<proteinExistence type="predicted"/>
<organism evidence="2 3">
    <name type="scientific">Macaca nemestrina</name>
    <name type="common">Pig-tailed macaque</name>
    <dbReference type="NCBI Taxonomy" id="9545"/>
    <lineage>
        <taxon>Eukaryota</taxon>
        <taxon>Metazoa</taxon>
        <taxon>Chordata</taxon>
        <taxon>Craniata</taxon>
        <taxon>Vertebrata</taxon>
        <taxon>Euteleostomi</taxon>
        <taxon>Mammalia</taxon>
        <taxon>Eutheria</taxon>
        <taxon>Euarchontoglires</taxon>
        <taxon>Primates</taxon>
        <taxon>Haplorrhini</taxon>
        <taxon>Catarrhini</taxon>
        <taxon>Cercopithecidae</taxon>
        <taxon>Cercopithecinae</taxon>
        <taxon>Macaca</taxon>
    </lineage>
</organism>